<evidence type="ECO:0000313" key="9">
    <source>
        <dbReference type="Proteomes" id="UP001172728"/>
    </source>
</evidence>
<evidence type="ECO:0000256" key="4">
    <source>
        <dbReference type="ARBA" id="ARBA00022679"/>
    </source>
</evidence>
<gene>
    <name evidence="8" type="primary">cysM</name>
    <name evidence="8" type="ORF">QQX09_07710</name>
</gene>
<dbReference type="CDD" id="cd01561">
    <property type="entry name" value="CBS_like"/>
    <property type="match status" value="1"/>
</dbReference>
<dbReference type="Gene3D" id="3.40.50.1100">
    <property type="match status" value="2"/>
</dbReference>
<dbReference type="Pfam" id="PF00291">
    <property type="entry name" value="PALP"/>
    <property type="match status" value="1"/>
</dbReference>
<keyword evidence="3" id="KW-0028">Amino-acid biosynthesis</keyword>
<evidence type="ECO:0000313" key="8">
    <source>
        <dbReference type="EMBL" id="MDN4475739.1"/>
    </source>
</evidence>
<organism evidence="8 9">
    <name type="scientific">Demequina litoralis</name>
    <dbReference type="NCBI Taxonomy" id="3051660"/>
    <lineage>
        <taxon>Bacteria</taxon>
        <taxon>Bacillati</taxon>
        <taxon>Actinomycetota</taxon>
        <taxon>Actinomycetes</taxon>
        <taxon>Micrococcales</taxon>
        <taxon>Demequinaceae</taxon>
        <taxon>Demequina</taxon>
    </lineage>
</organism>
<evidence type="ECO:0000256" key="2">
    <source>
        <dbReference type="ARBA" id="ARBA00007103"/>
    </source>
</evidence>
<dbReference type="PROSITE" id="PS00901">
    <property type="entry name" value="CYS_SYNTHASE"/>
    <property type="match status" value="1"/>
</dbReference>
<protein>
    <submittedName>
        <fullName evidence="8">Cysteine synthase CysM</fullName>
        <ecNumber evidence="8">2.5.1.47</ecNumber>
    </submittedName>
</protein>
<evidence type="ECO:0000256" key="1">
    <source>
        <dbReference type="ARBA" id="ARBA00001933"/>
    </source>
</evidence>
<dbReference type="RefSeq" id="WP_301133100.1">
    <property type="nucleotide sequence ID" value="NZ_JAUHPW010000005.1"/>
</dbReference>
<name>A0ABT8G9B5_9MICO</name>
<dbReference type="InterPro" id="IPR001926">
    <property type="entry name" value="TrpB-like_PALP"/>
</dbReference>
<dbReference type="InterPro" id="IPR050214">
    <property type="entry name" value="Cys_Synth/Cystath_Beta-Synth"/>
</dbReference>
<dbReference type="GO" id="GO:0004124">
    <property type="term" value="F:cysteine synthase activity"/>
    <property type="evidence" value="ECO:0007669"/>
    <property type="project" value="UniProtKB-EC"/>
</dbReference>
<dbReference type="NCBIfam" id="TIGR01136">
    <property type="entry name" value="cysKM"/>
    <property type="match status" value="1"/>
</dbReference>
<evidence type="ECO:0000256" key="5">
    <source>
        <dbReference type="ARBA" id="ARBA00022898"/>
    </source>
</evidence>
<keyword evidence="6" id="KW-0198">Cysteine biosynthesis</keyword>
<evidence type="ECO:0000256" key="3">
    <source>
        <dbReference type="ARBA" id="ARBA00022605"/>
    </source>
</evidence>
<dbReference type="InterPro" id="IPR036052">
    <property type="entry name" value="TrpB-like_PALP_sf"/>
</dbReference>
<dbReference type="InterPro" id="IPR005856">
    <property type="entry name" value="Cys_synth"/>
</dbReference>
<evidence type="ECO:0000256" key="6">
    <source>
        <dbReference type="ARBA" id="ARBA00023192"/>
    </source>
</evidence>
<dbReference type="SUPFAM" id="SSF53686">
    <property type="entry name" value="Tryptophan synthase beta subunit-like PLP-dependent enzymes"/>
    <property type="match status" value="1"/>
</dbReference>
<keyword evidence="5" id="KW-0663">Pyridoxal phosphate</keyword>
<comment type="cofactor">
    <cofactor evidence="1">
        <name>pyridoxal 5'-phosphate</name>
        <dbReference type="ChEBI" id="CHEBI:597326"/>
    </cofactor>
</comment>
<dbReference type="EMBL" id="JAUHPW010000005">
    <property type="protein sequence ID" value="MDN4475739.1"/>
    <property type="molecule type" value="Genomic_DNA"/>
</dbReference>
<dbReference type="InterPro" id="IPR001216">
    <property type="entry name" value="P-phosphate_BS"/>
</dbReference>
<reference evidence="8" key="1">
    <citation type="submission" date="2023-06" db="EMBL/GenBank/DDBJ databases">
        <title>Sysu t00192.</title>
        <authorList>
            <person name="Gao L."/>
            <person name="Fang B.-Z."/>
            <person name="Li W.-J."/>
        </authorList>
    </citation>
    <scope>NUCLEOTIDE SEQUENCE</scope>
    <source>
        <strain evidence="8">SYSU T00192</strain>
    </source>
</reference>
<sequence length="305" mass="31784">MVTPYAPPTIADLVGRTPVVRLQRLPVDGGGMVLAKLEGDNPAGSVKDRPAFSMIAAAEQDGRIAPGATLVEATSGNTGIALAAAAAVKGYRMILVMPAGSSRERSLSMTAYGAEVVETDKEGGMELARDTAEQISRDTGAVRLDQFANPANPRAHELATGPEIWEQTQGTVTHVVSSMGTTGTVTGLSRGLHAIAPRVRVIGIQPAPGAAIPGIRAWPPEYLPRVFDPTHIAEVRTVTQERAVETTRALARREGLLVGMSSGGAAAIALEIAAEEPGSTVVFIACDRGDRYLSTPLFDTAGEQA</sequence>
<dbReference type="NCBIfam" id="NF008735">
    <property type="entry name" value="PRK11761.1"/>
    <property type="match status" value="1"/>
</dbReference>
<dbReference type="PANTHER" id="PTHR10314">
    <property type="entry name" value="CYSTATHIONINE BETA-SYNTHASE"/>
    <property type="match status" value="1"/>
</dbReference>
<dbReference type="EC" id="2.5.1.47" evidence="8"/>
<comment type="similarity">
    <text evidence="2">Belongs to the cysteine synthase/cystathionine beta-synthase family.</text>
</comment>
<comment type="caution">
    <text evidence="8">The sequence shown here is derived from an EMBL/GenBank/DDBJ whole genome shotgun (WGS) entry which is preliminary data.</text>
</comment>
<dbReference type="Proteomes" id="UP001172728">
    <property type="component" value="Unassembled WGS sequence"/>
</dbReference>
<keyword evidence="4 8" id="KW-0808">Transferase</keyword>
<feature type="domain" description="Tryptophan synthase beta chain-like PALP" evidence="7">
    <location>
        <begin position="11"/>
        <end position="287"/>
    </location>
</feature>
<accession>A0ABT8G9B5</accession>
<keyword evidence="9" id="KW-1185">Reference proteome</keyword>
<proteinExistence type="inferred from homology"/>
<evidence type="ECO:0000259" key="7">
    <source>
        <dbReference type="Pfam" id="PF00291"/>
    </source>
</evidence>